<reference evidence="20" key="1">
    <citation type="submission" date="2018-11" db="EMBL/GenBank/DDBJ databases">
        <title>Phylogenetic, genomic, and biogeographic characterization of a novel and ubiquitous marine invertebrate-associated Rickettsiales parasite, Candidatus Marinoinvertebrata rohwerii, gen. nov., sp. nov.</title>
        <authorList>
            <person name="Klinges J.G."/>
            <person name="Rosales S.M."/>
            <person name="Mcminds R."/>
            <person name="Shaver E.C."/>
            <person name="Shantz A."/>
            <person name="Peters E.C."/>
            <person name="Burkepile D.E."/>
            <person name="Silliman B.R."/>
            <person name="Vega Thurber R.L."/>
        </authorList>
    </citation>
    <scope>NUCLEOTIDE SEQUENCE [LARGE SCALE GENOMIC DNA]</scope>
    <source>
        <strain evidence="20">a_cerv_44</strain>
    </source>
</reference>
<evidence type="ECO:0000256" key="5">
    <source>
        <dbReference type="ARBA" id="ARBA00012807"/>
    </source>
</evidence>
<proteinExistence type="inferred from homology"/>
<evidence type="ECO:0000256" key="8">
    <source>
        <dbReference type="ARBA" id="ARBA00022603"/>
    </source>
</evidence>
<dbReference type="PANTHER" id="PTHR46417:SF1">
    <property type="entry name" value="TRNA (GUANINE-N(1)-)-METHYLTRANSFERASE"/>
    <property type="match status" value="1"/>
</dbReference>
<dbReference type="InterPro" id="IPR029028">
    <property type="entry name" value="Alpha/beta_knot_MTases"/>
</dbReference>
<keyword evidence="9 15" id="KW-0808">Transferase</keyword>
<feature type="binding site" evidence="15 16">
    <location>
        <begin position="133"/>
        <end position="138"/>
    </location>
    <ligand>
        <name>S-adenosyl-L-methionine</name>
        <dbReference type="ChEBI" id="CHEBI:59789"/>
    </ligand>
</feature>
<protein>
    <recommendedName>
        <fullName evidence="6 15">tRNA (guanine-N(1)-)-methyltransferase</fullName>
        <ecNumber evidence="5 15">2.1.1.228</ecNumber>
    </recommendedName>
    <alternativeName>
        <fullName evidence="12 15">M1G-methyltransferase</fullName>
    </alternativeName>
    <alternativeName>
        <fullName evidence="13 15">tRNA [GM37] methyltransferase</fullName>
    </alternativeName>
</protein>
<evidence type="ECO:0000256" key="6">
    <source>
        <dbReference type="ARBA" id="ARBA00014679"/>
    </source>
</evidence>
<evidence type="ECO:0000256" key="15">
    <source>
        <dbReference type="HAMAP-Rule" id="MF_00605"/>
    </source>
</evidence>
<dbReference type="InterPro" id="IPR002649">
    <property type="entry name" value="tRNA_m1G_MeTrfase_TrmD"/>
</dbReference>
<dbReference type="Pfam" id="PF01746">
    <property type="entry name" value="tRNA_m1G_MT"/>
    <property type="match status" value="1"/>
</dbReference>
<name>A0A3R9Z5J7_9RICK</name>
<dbReference type="InterPro" id="IPR029026">
    <property type="entry name" value="tRNA_m1G_MTases_N"/>
</dbReference>
<evidence type="ECO:0000259" key="18">
    <source>
        <dbReference type="Pfam" id="PF01746"/>
    </source>
</evidence>
<keyword evidence="10 15" id="KW-0949">S-adenosyl-L-methionine</keyword>
<dbReference type="Proteomes" id="UP000279470">
    <property type="component" value="Unassembled WGS sequence"/>
</dbReference>
<evidence type="ECO:0000256" key="2">
    <source>
        <dbReference type="ARBA" id="ARBA00004496"/>
    </source>
</evidence>
<dbReference type="InterPro" id="IPR023148">
    <property type="entry name" value="tRNA_m1G_MeTrfase_C_sf"/>
</dbReference>
<dbReference type="PANTHER" id="PTHR46417">
    <property type="entry name" value="TRNA (GUANINE-N(1)-)-METHYLTRANSFERASE"/>
    <property type="match status" value="1"/>
</dbReference>
<sequence>MWKVNILTLFPEMYPGPLAYSISGRSMYSNIWNLEVKNIRDYAKDKHKIVDSPPYGGGGGMLLRPDVLGKAIEDFFLQNNYPIIYLTPKGNLFNQSMAKSFVNSYKGINILCGRFEGIDERVIKEYKISEVSIGDYVLSSGDIASFVLIDSCLRFVQGNIGNKESLTEESFAEGDYENLLEYPHYTKPLLWKSNEVPKVLTSGNHKKINEWRLNQAKEATKNNRPDLWNKYLNGEKK</sequence>
<dbReference type="EC" id="2.1.1.228" evidence="5 15"/>
<evidence type="ECO:0000256" key="12">
    <source>
        <dbReference type="ARBA" id="ARBA00029736"/>
    </source>
</evidence>
<dbReference type="InterPro" id="IPR016009">
    <property type="entry name" value="tRNA_MeTrfase_TRMD/TRM10"/>
</dbReference>
<comment type="catalytic activity">
    <reaction evidence="14 15 17">
        <text>guanosine(37) in tRNA + S-adenosyl-L-methionine = N(1)-methylguanosine(37) in tRNA + S-adenosyl-L-homocysteine + H(+)</text>
        <dbReference type="Rhea" id="RHEA:36899"/>
        <dbReference type="Rhea" id="RHEA-COMP:10145"/>
        <dbReference type="Rhea" id="RHEA-COMP:10147"/>
        <dbReference type="ChEBI" id="CHEBI:15378"/>
        <dbReference type="ChEBI" id="CHEBI:57856"/>
        <dbReference type="ChEBI" id="CHEBI:59789"/>
        <dbReference type="ChEBI" id="CHEBI:73542"/>
        <dbReference type="ChEBI" id="CHEBI:74269"/>
        <dbReference type="EC" id="2.1.1.228"/>
    </reaction>
</comment>
<evidence type="ECO:0000313" key="19">
    <source>
        <dbReference type="EMBL" id="RST64603.1"/>
    </source>
</evidence>
<dbReference type="OrthoDB" id="9807416at2"/>
<evidence type="ECO:0000256" key="16">
    <source>
        <dbReference type="PIRSR" id="PIRSR000386-1"/>
    </source>
</evidence>
<evidence type="ECO:0000256" key="13">
    <source>
        <dbReference type="ARBA" id="ARBA00033392"/>
    </source>
</evidence>
<dbReference type="PIRSF" id="PIRSF000386">
    <property type="entry name" value="tRNA_mtase"/>
    <property type="match status" value="1"/>
</dbReference>
<dbReference type="SUPFAM" id="SSF75217">
    <property type="entry name" value="alpha/beta knot"/>
    <property type="match status" value="1"/>
</dbReference>
<comment type="subcellular location">
    <subcellularLocation>
        <location evidence="2 15 17">Cytoplasm</location>
    </subcellularLocation>
</comment>
<gene>
    <name evidence="15 19" type="primary">trmD</name>
    <name evidence="19" type="ORF">EIC27_04620</name>
</gene>
<feature type="domain" description="tRNA methyltransferase TRMD/TRM10-type" evidence="18">
    <location>
        <begin position="3"/>
        <end position="230"/>
    </location>
</feature>
<dbReference type="Gene3D" id="1.10.1270.20">
    <property type="entry name" value="tRNA(m1g37)methyltransferase, domain 2"/>
    <property type="match status" value="1"/>
</dbReference>
<keyword evidence="8 15" id="KW-0489">Methyltransferase</keyword>
<evidence type="ECO:0000256" key="7">
    <source>
        <dbReference type="ARBA" id="ARBA00022490"/>
    </source>
</evidence>
<feature type="binding site" evidence="15 16">
    <location>
        <position position="113"/>
    </location>
    <ligand>
        <name>S-adenosyl-L-methionine</name>
        <dbReference type="ChEBI" id="CHEBI:59789"/>
    </ligand>
</feature>
<keyword evidence="11 15" id="KW-0819">tRNA processing</keyword>
<evidence type="ECO:0000256" key="11">
    <source>
        <dbReference type="ARBA" id="ARBA00022694"/>
    </source>
</evidence>
<comment type="function">
    <text evidence="1 15 17">Specifically methylates guanosine-37 in various tRNAs.</text>
</comment>
<organism evidence="19 20">
    <name type="scientific">Candidatus Aquarickettsia rohweri</name>
    <dbReference type="NCBI Taxonomy" id="2602574"/>
    <lineage>
        <taxon>Bacteria</taxon>
        <taxon>Pseudomonadati</taxon>
        <taxon>Pseudomonadota</taxon>
        <taxon>Alphaproteobacteria</taxon>
        <taxon>Rickettsiales</taxon>
        <taxon>Candidatus Midichloriaceae</taxon>
        <taxon>Candidatus Aquarickettsia</taxon>
    </lineage>
</organism>
<dbReference type="AlphaFoldDB" id="A0A3R9Z5J7"/>
<accession>A0A3R9Z5J7</accession>
<evidence type="ECO:0000256" key="3">
    <source>
        <dbReference type="ARBA" id="ARBA00007630"/>
    </source>
</evidence>
<dbReference type="NCBIfam" id="TIGR00088">
    <property type="entry name" value="trmD"/>
    <property type="match status" value="1"/>
</dbReference>
<dbReference type="CDD" id="cd18080">
    <property type="entry name" value="TrmD-like"/>
    <property type="match status" value="1"/>
</dbReference>
<evidence type="ECO:0000256" key="4">
    <source>
        <dbReference type="ARBA" id="ARBA00011738"/>
    </source>
</evidence>
<evidence type="ECO:0000256" key="14">
    <source>
        <dbReference type="ARBA" id="ARBA00047783"/>
    </source>
</evidence>
<dbReference type="HAMAP" id="MF_00605">
    <property type="entry name" value="TrmD"/>
    <property type="match status" value="1"/>
</dbReference>
<dbReference type="GO" id="GO:0005829">
    <property type="term" value="C:cytosol"/>
    <property type="evidence" value="ECO:0007669"/>
    <property type="project" value="TreeGrafter"/>
</dbReference>
<keyword evidence="7 15" id="KW-0963">Cytoplasm</keyword>
<evidence type="ECO:0000256" key="1">
    <source>
        <dbReference type="ARBA" id="ARBA00002634"/>
    </source>
</evidence>
<dbReference type="EMBL" id="RXFM01000061">
    <property type="protein sequence ID" value="RST64603.1"/>
    <property type="molecule type" value="Genomic_DNA"/>
</dbReference>
<evidence type="ECO:0000256" key="17">
    <source>
        <dbReference type="RuleBase" id="RU003464"/>
    </source>
</evidence>
<dbReference type="GO" id="GO:0052906">
    <property type="term" value="F:tRNA (guanine(37)-N1)-methyltransferase activity"/>
    <property type="evidence" value="ECO:0007669"/>
    <property type="project" value="UniProtKB-UniRule"/>
</dbReference>
<dbReference type="Gene3D" id="3.40.1280.10">
    <property type="match status" value="1"/>
</dbReference>
<evidence type="ECO:0000256" key="9">
    <source>
        <dbReference type="ARBA" id="ARBA00022679"/>
    </source>
</evidence>
<dbReference type="NCBIfam" id="NF000648">
    <property type="entry name" value="PRK00026.1"/>
    <property type="match status" value="1"/>
</dbReference>
<evidence type="ECO:0000256" key="10">
    <source>
        <dbReference type="ARBA" id="ARBA00022691"/>
    </source>
</evidence>
<evidence type="ECO:0000313" key="20">
    <source>
        <dbReference type="Proteomes" id="UP000279470"/>
    </source>
</evidence>
<keyword evidence="20" id="KW-1185">Reference proteome</keyword>
<comment type="caution">
    <text evidence="19">The sequence shown here is derived from an EMBL/GenBank/DDBJ whole genome shotgun (WGS) entry which is preliminary data.</text>
</comment>
<dbReference type="GO" id="GO:0002939">
    <property type="term" value="P:tRNA N1-guanine methylation"/>
    <property type="evidence" value="ECO:0007669"/>
    <property type="project" value="TreeGrafter"/>
</dbReference>
<comment type="subunit">
    <text evidence="4 15 17">Homodimer.</text>
</comment>
<comment type="similarity">
    <text evidence="3 15 17">Belongs to the RNA methyltransferase TrmD family.</text>
</comment>
<dbReference type="RefSeq" id="WP_126044951.1">
    <property type="nucleotide sequence ID" value="NZ_RXFM01000061.1"/>
</dbReference>